<dbReference type="Gene3D" id="2.60.40.4100">
    <property type="entry name" value="Zona pellucida, ZP-C domain"/>
    <property type="match status" value="1"/>
</dbReference>
<organism evidence="3 4">
    <name type="scientific">Dipodomys ordii</name>
    <name type="common">Ord's kangaroo rat</name>
    <dbReference type="NCBI Taxonomy" id="10020"/>
    <lineage>
        <taxon>Eukaryota</taxon>
        <taxon>Metazoa</taxon>
        <taxon>Chordata</taxon>
        <taxon>Craniata</taxon>
        <taxon>Vertebrata</taxon>
        <taxon>Euteleostomi</taxon>
        <taxon>Mammalia</taxon>
        <taxon>Eutheria</taxon>
        <taxon>Euarchontoglires</taxon>
        <taxon>Glires</taxon>
        <taxon>Rodentia</taxon>
        <taxon>Castorimorpha</taxon>
        <taxon>Heteromyidae</taxon>
        <taxon>Dipodomyinae</taxon>
        <taxon>Dipodomys</taxon>
    </lineage>
</organism>
<dbReference type="PROSITE" id="PS51034">
    <property type="entry name" value="ZP_2"/>
    <property type="match status" value="1"/>
</dbReference>
<dbReference type="InterPro" id="IPR055355">
    <property type="entry name" value="ZP-C"/>
</dbReference>
<evidence type="ECO:0000256" key="1">
    <source>
        <dbReference type="ARBA" id="ARBA00023157"/>
    </source>
</evidence>
<accession>A0A1S3GVE2</accession>
<dbReference type="InParanoid" id="A0A1S3GVE2"/>
<proteinExistence type="predicted"/>
<dbReference type="InterPro" id="IPR001507">
    <property type="entry name" value="ZP_dom"/>
</dbReference>
<name>A0A1S3GVE2_DIPOR</name>
<dbReference type="OrthoDB" id="9987373at2759"/>
<dbReference type="GeneID" id="106002287"/>
<reference evidence="4" key="1">
    <citation type="submission" date="2025-08" db="UniProtKB">
        <authorList>
            <consortium name="RefSeq"/>
        </authorList>
    </citation>
    <scope>IDENTIFICATION</scope>
    <source>
        <tissue evidence="4">Kidney</tissue>
    </source>
</reference>
<keyword evidence="1" id="KW-1015">Disulfide bond</keyword>
<dbReference type="Proteomes" id="UP000081671">
    <property type="component" value="Unplaced"/>
</dbReference>
<dbReference type="InterPro" id="IPR042235">
    <property type="entry name" value="ZP-C_dom"/>
</dbReference>
<evidence type="ECO:0000313" key="4">
    <source>
        <dbReference type="RefSeq" id="XP_012892640.1"/>
    </source>
</evidence>
<gene>
    <name evidence="4" type="primary">LOC106002287</name>
</gene>
<dbReference type="KEGG" id="dord:106002287"/>
<protein>
    <submittedName>
        <fullName evidence="4">Uromodulin-like</fullName>
    </submittedName>
</protein>
<keyword evidence="3" id="KW-1185">Reference proteome</keyword>
<dbReference type="Pfam" id="PF00100">
    <property type="entry name" value="Zona_pellucida"/>
    <property type="match status" value="1"/>
</dbReference>
<evidence type="ECO:0000259" key="2">
    <source>
        <dbReference type="PROSITE" id="PS51034"/>
    </source>
</evidence>
<evidence type="ECO:0000313" key="3">
    <source>
        <dbReference type="Proteomes" id="UP000081671"/>
    </source>
</evidence>
<feature type="domain" description="ZP" evidence="2">
    <location>
        <begin position="1"/>
        <end position="38"/>
    </location>
</feature>
<dbReference type="AlphaFoldDB" id="A0A1S3GVE2"/>
<sequence>MFRFAGNYDLVYLHCEVYLCDTVKEKCKPTCTGTRYRSGGFIDKSRVLNLGPITRQSVQASISRAAASSVGKFRSFLHSSQFQKAPGELPARVWGCM</sequence>
<dbReference type="RefSeq" id="XP_012892640.1">
    <property type="nucleotide sequence ID" value="XM_013037186.1"/>
</dbReference>